<proteinExistence type="predicted"/>
<dbReference type="AlphaFoldDB" id="A0A956LZ73"/>
<evidence type="ECO:0000313" key="3">
    <source>
        <dbReference type="Proteomes" id="UP000697710"/>
    </source>
</evidence>
<evidence type="ECO:0000256" key="1">
    <source>
        <dbReference type="SAM" id="SignalP"/>
    </source>
</evidence>
<keyword evidence="1" id="KW-0732">Signal</keyword>
<protein>
    <recommendedName>
        <fullName evidence="4">DUF3568 family protein</fullName>
    </recommendedName>
</protein>
<accession>A0A956LZ73</accession>
<reference evidence="2" key="1">
    <citation type="submission" date="2020-04" db="EMBL/GenBank/DDBJ databases">
        <authorList>
            <person name="Zhang T."/>
        </authorList>
    </citation>
    <scope>NUCLEOTIDE SEQUENCE</scope>
    <source>
        <strain evidence="2">HKST-UBA01</strain>
    </source>
</reference>
<dbReference type="Proteomes" id="UP000697710">
    <property type="component" value="Unassembled WGS sequence"/>
</dbReference>
<feature type="signal peptide" evidence="1">
    <location>
        <begin position="1"/>
        <end position="25"/>
    </location>
</feature>
<reference evidence="2" key="2">
    <citation type="journal article" date="2021" name="Microbiome">
        <title>Successional dynamics and alternative stable states in a saline activated sludge microbial community over 9 years.</title>
        <authorList>
            <person name="Wang Y."/>
            <person name="Ye J."/>
            <person name="Ju F."/>
            <person name="Liu L."/>
            <person name="Boyd J.A."/>
            <person name="Deng Y."/>
            <person name="Parks D.H."/>
            <person name="Jiang X."/>
            <person name="Yin X."/>
            <person name="Woodcroft B.J."/>
            <person name="Tyson G.W."/>
            <person name="Hugenholtz P."/>
            <person name="Polz M.F."/>
            <person name="Zhang T."/>
        </authorList>
    </citation>
    <scope>NUCLEOTIDE SEQUENCE</scope>
    <source>
        <strain evidence="2">HKST-UBA01</strain>
    </source>
</reference>
<feature type="chain" id="PRO_5038045249" description="DUF3568 family protein" evidence="1">
    <location>
        <begin position="26"/>
        <end position="159"/>
    </location>
</feature>
<gene>
    <name evidence="2" type="ORF">KC729_09520</name>
</gene>
<comment type="caution">
    <text evidence="2">The sequence shown here is derived from an EMBL/GenBank/DDBJ whole genome shotgun (WGS) entry which is preliminary data.</text>
</comment>
<evidence type="ECO:0008006" key="4">
    <source>
        <dbReference type="Google" id="ProtNLM"/>
    </source>
</evidence>
<sequence length="159" mass="17440">MFLRIRGPVAAAVLVSFVVSLTGCAKRVEVPDGAFEAQQKVVLTFAGDREVQGRIDTASGVRYVDQGSVYRARVRSVSEDSIVLSDLVLVQSAGSVEEVSSRLSDSRVSVSDDQPEIRLDRTDIQRVDLLRFDGTRTLRNLSFWSFSGAVLTMLLGERS</sequence>
<dbReference type="PROSITE" id="PS51257">
    <property type="entry name" value="PROKAR_LIPOPROTEIN"/>
    <property type="match status" value="1"/>
</dbReference>
<organism evidence="2 3">
    <name type="scientific">Eiseniibacteriota bacterium</name>
    <dbReference type="NCBI Taxonomy" id="2212470"/>
    <lineage>
        <taxon>Bacteria</taxon>
        <taxon>Candidatus Eiseniibacteriota</taxon>
    </lineage>
</organism>
<dbReference type="EMBL" id="JAGQHR010000258">
    <property type="protein sequence ID" value="MCA9727908.1"/>
    <property type="molecule type" value="Genomic_DNA"/>
</dbReference>
<evidence type="ECO:0000313" key="2">
    <source>
        <dbReference type="EMBL" id="MCA9727908.1"/>
    </source>
</evidence>
<name>A0A956LZ73_UNCEI</name>